<reference evidence="7" key="1">
    <citation type="submission" date="2021-12" db="EMBL/GenBank/DDBJ databases">
        <title>Prjna785345.</title>
        <authorList>
            <person name="Rujirawat T."/>
            <person name="Krajaejun T."/>
        </authorList>
    </citation>
    <scope>NUCLEOTIDE SEQUENCE</scope>
    <source>
        <strain evidence="7">Pi057C3</strain>
    </source>
</reference>
<dbReference type="Gene3D" id="3.40.50.1820">
    <property type="entry name" value="alpha/beta hydrolase"/>
    <property type="match status" value="1"/>
</dbReference>
<feature type="domain" description="Lipase-like C-terminal" evidence="6">
    <location>
        <begin position="5"/>
        <end position="123"/>
    </location>
</feature>
<dbReference type="Pfam" id="PF24708">
    <property type="entry name" value="Lip_C"/>
    <property type="match status" value="1"/>
</dbReference>
<sequence length="472" mass="52668">MTRTRHPVVLIHGVFGYGKRRPLWNTWSPYWPEAALQDMDANHLIVDVGVLSSDHDRACEAFYQLYGGRVDYGEEHSTQSGHSRYGATFETALHPNWSAENPVHLLGHSFGATTAIELYQLLCQDAFGVGSDHRWVKSIVCIAGPLSGTTLTHLFGLHDGKMVAHTLGHLIGASLCFWHRLHTHFPVLSNIFEYRMPQWEFVTSYREILSASSRILTSPDLALYDILPARRLERNSRLIEMNKPFLVSIATSTRSTIPLVECLLGAKLVAIVAAAVAHAWQGDTIELKTLSLFGIGALVIFSMLRHRIRRLDYASISVLTFLRVQMSLCVRYLHEIFDGFDHQEWEPNDGAVNVKSMLQPLQAPCPLYESDISSSSGSGDETSSSASTVGSFSTVRPLLSIEPLDLDAFGKPDDCEYPAENAIAVETEKLPLQRGRWYVHQVEKNHLAGTHFDADAPALYGKLLRLIATEFE</sequence>
<dbReference type="PANTHER" id="PTHR34043:SF3">
    <property type="entry name" value="ALPHA_BETA-HYDROLASES SUPERFAMILY PROTEIN"/>
    <property type="match status" value="1"/>
</dbReference>
<evidence type="ECO:0000313" key="8">
    <source>
        <dbReference type="Proteomes" id="UP001209570"/>
    </source>
</evidence>
<keyword evidence="5" id="KW-0443">Lipid metabolism</keyword>
<keyword evidence="2" id="KW-0964">Secreted</keyword>
<evidence type="ECO:0000256" key="5">
    <source>
        <dbReference type="ARBA" id="ARBA00023098"/>
    </source>
</evidence>
<evidence type="ECO:0000313" key="7">
    <source>
        <dbReference type="EMBL" id="KAJ0393022.1"/>
    </source>
</evidence>
<dbReference type="AlphaFoldDB" id="A0AAD5LA08"/>
<dbReference type="InterPro" id="IPR029058">
    <property type="entry name" value="AB_hydrolase_fold"/>
</dbReference>
<dbReference type="GO" id="GO:0005576">
    <property type="term" value="C:extracellular region"/>
    <property type="evidence" value="ECO:0007669"/>
    <property type="project" value="UniProtKB-SubCell"/>
</dbReference>
<keyword evidence="8" id="KW-1185">Reference proteome</keyword>
<accession>A0AAD5LA08</accession>
<comment type="subcellular location">
    <subcellularLocation>
        <location evidence="1">Secreted</location>
    </subcellularLocation>
</comment>
<evidence type="ECO:0000259" key="6">
    <source>
        <dbReference type="Pfam" id="PF24708"/>
    </source>
</evidence>
<dbReference type="SUPFAM" id="SSF53474">
    <property type="entry name" value="alpha/beta-Hydrolases"/>
    <property type="match status" value="1"/>
</dbReference>
<dbReference type="EMBL" id="JAKCXM010000541">
    <property type="protein sequence ID" value="KAJ0393022.1"/>
    <property type="molecule type" value="Genomic_DNA"/>
</dbReference>
<dbReference type="PANTHER" id="PTHR34043">
    <property type="entry name" value="ALPHA/BETA-HYDROLASES SUPERFAMILY PROTEIN"/>
    <property type="match status" value="1"/>
</dbReference>
<dbReference type="Proteomes" id="UP001209570">
    <property type="component" value="Unassembled WGS sequence"/>
</dbReference>
<evidence type="ECO:0000256" key="3">
    <source>
        <dbReference type="ARBA" id="ARBA00022729"/>
    </source>
</evidence>
<protein>
    <recommendedName>
        <fullName evidence="6">Lipase-like C-terminal domain-containing protein</fullName>
    </recommendedName>
</protein>
<evidence type="ECO:0000256" key="2">
    <source>
        <dbReference type="ARBA" id="ARBA00022525"/>
    </source>
</evidence>
<gene>
    <name evidence="7" type="ORF">P43SY_012109</name>
</gene>
<comment type="caution">
    <text evidence="7">The sequence shown here is derived from an EMBL/GenBank/DDBJ whole genome shotgun (WGS) entry which is preliminary data.</text>
</comment>
<dbReference type="GO" id="GO:0006629">
    <property type="term" value="P:lipid metabolic process"/>
    <property type="evidence" value="ECO:0007669"/>
    <property type="project" value="UniProtKB-KW"/>
</dbReference>
<organism evidence="7 8">
    <name type="scientific">Pythium insidiosum</name>
    <name type="common">Pythiosis disease agent</name>
    <dbReference type="NCBI Taxonomy" id="114742"/>
    <lineage>
        <taxon>Eukaryota</taxon>
        <taxon>Sar</taxon>
        <taxon>Stramenopiles</taxon>
        <taxon>Oomycota</taxon>
        <taxon>Peronosporomycetes</taxon>
        <taxon>Pythiales</taxon>
        <taxon>Pythiaceae</taxon>
        <taxon>Pythium</taxon>
    </lineage>
</organism>
<proteinExistence type="predicted"/>
<evidence type="ECO:0000256" key="4">
    <source>
        <dbReference type="ARBA" id="ARBA00022801"/>
    </source>
</evidence>
<dbReference type="InterPro" id="IPR056304">
    <property type="entry name" value="Lip-like_C"/>
</dbReference>
<dbReference type="GO" id="GO:0016787">
    <property type="term" value="F:hydrolase activity"/>
    <property type="evidence" value="ECO:0007669"/>
    <property type="project" value="UniProtKB-KW"/>
</dbReference>
<keyword evidence="4" id="KW-0378">Hydrolase</keyword>
<keyword evidence="3" id="KW-0732">Signal</keyword>
<evidence type="ECO:0000256" key="1">
    <source>
        <dbReference type="ARBA" id="ARBA00004613"/>
    </source>
</evidence>
<name>A0AAD5LA08_PYTIN</name>